<gene>
    <name evidence="2" type="ORF">GCM10025868_40980</name>
</gene>
<comment type="caution">
    <text evidence="2">The sequence shown here is derived from an EMBL/GenBank/DDBJ whole genome shotgun (WGS) entry which is preliminary data.</text>
</comment>
<dbReference type="Gene3D" id="3.90.660.10">
    <property type="match status" value="1"/>
</dbReference>
<evidence type="ECO:0008006" key="4">
    <source>
        <dbReference type="Google" id="ProtNLM"/>
    </source>
</evidence>
<name>A0ABQ6JN96_9ACTN</name>
<proteinExistence type="predicted"/>
<dbReference type="Proteomes" id="UP001157017">
    <property type="component" value="Unassembled WGS sequence"/>
</dbReference>
<evidence type="ECO:0000256" key="1">
    <source>
        <dbReference type="SAM" id="MobiDB-lite"/>
    </source>
</evidence>
<reference evidence="3" key="1">
    <citation type="journal article" date="2019" name="Int. J. Syst. Evol. Microbiol.">
        <title>The Global Catalogue of Microorganisms (GCM) 10K type strain sequencing project: providing services to taxonomists for standard genome sequencing and annotation.</title>
        <authorList>
            <consortium name="The Broad Institute Genomics Platform"/>
            <consortium name="The Broad Institute Genome Sequencing Center for Infectious Disease"/>
            <person name="Wu L."/>
            <person name="Ma J."/>
        </authorList>
    </citation>
    <scope>NUCLEOTIDE SEQUENCE [LARGE SCALE GENOMIC DNA]</scope>
    <source>
        <strain evidence="3">NBRC 108730</strain>
    </source>
</reference>
<feature type="compositionally biased region" description="Low complexity" evidence="1">
    <location>
        <begin position="70"/>
        <end position="79"/>
    </location>
</feature>
<sequence length="135" mass="14694">MDPVIVVGAGISGVTCARELDRAGLPVRVLDRGRRIGGRMALQRTGSRVVDTGASYLTASDDAFTEPGRRLAGARPRPALDLEPGDPRRRRARPGEGRPDALGRAPGPALAGRRPRPRAARRERTHRAARRRPRR</sequence>
<feature type="compositionally biased region" description="Low complexity" evidence="1">
    <location>
        <begin position="102"/>
        <end position="112"/>
    </location>
</feature>
<feature type="region of interest" description="Disordered" evidence="1">
    <location>
        <begin position="67"/>
        <end position="135"/>
    </location>
</feature>
<dbReference type="SUPFAM" id="SSF51905">
    <property type="entry name" value="FAD/NAD(P)-binding domain"/>
    <property type="match status" value="1"/>
</dbReference>
<dbReference type="PANTHER" id="PTHR16128">
    <property type="entry name" value="FAD/NAD(P)-BINDING OXIDOREDUCTASE FAMILY PROTEIN"/>
    <property type="match status" value="1"/>
</dbReference>
<dbReference type="Pfam" id="PF13450">
    <property type="entry name" value="NAD_binding_8"/>
    <property type="match status" value="1"/>
</dbReference>
<dbReference type="InterPro" id="IPR036188">
    <property type="entry name" value="FAD/NAD-bd_sf"/>
</dbReference>
<dbReference type="EMBL" id="BSUZ01000001">
    <property type="protein sequence ID" value="GMA88848.1"/>
    <property type="molecule type" value="Genomic_DNA"/>
</dbReference>
<evidence type="ECO:0000313" key="3">
    <source>
        <dbReference type="Proteomes" id="UP001157017"/>
    </source>
</evidence>
<accession>A0ABQ6JN96</accession>
<feature type="compositionally biased region" description="Basic residues" evidence="1">
    <location>
        <begin position="113"/>
        <end position="135"/>
    </location>
</feature>
<organism evidence="2 3">
    <name type="scientific">Angustibacter aerolatus</name>
    <dbReference type="NCBI Taxonomy" id="1162965"/>
    <lineage>
        <taxon>Bacteria</taxon>
        <taxon>Bacillati</taxon>
        <taxon>Actinomycetota</taxon>
        <taxon>Actinomycetes</taxon>
        <taxon>Kineosporiales</taxon>
        <taxon>Kineosporiaceae</taxon>
    </lineage>
</organism>
<evidence type="ECO:0000313" key="2">
    <source>
        <dbReference type="EMBL" id="GMA88848.1"/>
    </source>
</evidence>
<dbReference type="PANTHER" id="PTHR16128:SF5">
    <property type="entry name" value="FAD_NAD(P)-BINDING OXIDOREDUCTASE FAMILY PROTEIN"/>
    <property type="match status" value="1"/>
</dbReference>
<protein>
    <recommendedName>
        <fullName evidence="4">Amine oxidase domain-containing protein</fullName>
    </recommendedName>
</protein>
<keyword evidence="3" id="KW-1185">Reference proteome</keyword>
<dbReference type="Gene3D" id="3.50.50.60">
    <property type="entry name" value="FAD/NAD(P)-binding domain"/>
    <property type="match status" value="1"/>
</dbReference>